<reference evidence="2" key="1">
    <citation type="journal article" date="2020" name="Stud. Mycol.">
        <title>101 Dothideomycetes genomes: a test case for predicting lifestyles and emergence of pathogens.</title>
        <authorList>
            <person name="Haridas S."/>
            <person name="Albert R."/>
            <person name="Binder M."/>
            <person name="Bloem J."/>
            <person name="Labutti K."/>
            <person name="Salamov A."/>
            <person name="Andreopoulos B."/>
            <person name="Baker S."/>
            <person name="Barry K."/>
            <person name="Bills G."/>
            <person name="Bluhm B."/>
            <person name="Cannon C."/>
            <person name="Castanera R."/>
            <person name="Culley D."/>
            <person name="Daum C."/>
            <person name="Ezra D."/>
            <person name="Gonzalez J."/>
            <person name="Henrissat B."/>
            <person name="Kuo A."/>
            <person name="Liang C."/>
            <person name="Lipzen A."/>
            <person name="Lutzoni F."/>
            <person name="Magnuson J."/>
            <person name="Mondo S."/>
            <person name="Nolan M."/>
            <person name="Ohm R."/>
            <person name="Pangilinan J."/>
            <person name="Park H.-J."/>
            <person name="Ramirez L."/>
            <person name="Alfaro M."/>
            <person name="Sun H."/>
            <person name="Tritt A."/>
            <person name="Yoshinaga Y."/>
            <person name="Zwiers L.-H."/>
            <person name="Turgeon B."/>
            <person name="Goodwin S."/>
            <person name="Spatafora J."/>
            <person name="Crous P."/>
            <person name="Grigoriev I."/>
        </authorList>
    </citation>
    <scope>NUCLEOTIDE SEQUENCE</scope>
    <source>
        <strain evidence="2">CBS 113818</strain>
    </source>
</reference>
<accession>A0A6A7AB66</accession>
<name>A0A6A7AB66_9PLEO</name>
<dbReference type="EMBL" id="MU006220">
    <property type="protein sequence ID" value="KAF2829835.1"/>
    <property type="molecule type" value="Genomic_DNA"/>
</dbReference>
<gene>
    <name evidence="2" type="ORF">CC86DRAFT_379346</name>
</gene>
<proteinExistence type="predicted"/>
<feature type="region of interest" description="Disordered" evidence="1">
    <location>
        <begin position="137"/>
        <end position="218"/>
    </location>
</feature>
<keyword evidence="3" id="KW-1185">Reference proteome</keyword>
<protein>
    <submittedName>
        <fullName evidence="2">Uncharacterized protein</fullName>
    </submittedName>
</protein>
<feature type="compositionally biased region" description="Basic and acidic residues" evidence="1">
    <location>
        <begin position="75"/>
        <end position="93"/>
    </location>
</feature>
<evidence type="ECO:0000313" key="3">
    <source>
        <dbReference type="Proteomes" id="UP000799424"/>
    </source>
</evidence>
<evidence type="ECO:0000256" key="1">
    <source>
        <dbReference type="SAM" id="MobiDB-lite"/>
    </source>
</evidence>
<organism evidence="2 3">
    <name type="scientific">Ophiobolus disseminans</name>
    <dbReference type="NCBI Taxonomy" id="1469910"/>
    <lineage>
        <taxon>Eukaryota</taxon>
        <taxon>Fungi</taxon>
        <taxon>Dikarya</taxon>
        <taxon>Ascomycota</taxon>
        <taxon>Pezizomycotina</taxon>
        <taxon>Dothideomycetes</taxon>
        <taxon>Pleosporomycetidae</taxon>
        <taxon>Pleosporales</taxon>
        <taxon>Pleosporineae</taxon>
        <taxon>Phaeosphaeriaceae</taxon>
        <taxon>Ophiobolus</taxon>
    </lineage>
</organism>
<feature type="compositionally biased region" description="Low complexity" evidence="1">
    <location>
        <begin position="197"/>
        <end position="209"/>
    </location>
</feature>
<dbReference type="AlphaFoldDB" id="A0A6A7AB66"/>
<feature type="region of interest" description="Disordered" evidence="1">
    <location>
        <begin position="75"/>
        <end position="115"/>
    </location>
</feature>
<sequence length="362" mass="39973">MANIPTHHEGITLKARAFVKKRLNAVENIELTRLSKRVKSVVTSRPSRAIEGQGKSPQGARFLKPLRRLWTKITDNPKADQPQDAKSPEDTHGPFEIVGEEETSTPILTADQREEPRFLPVTEPVCLPDPPMIQYAINTGDPKDILPPTPEPVQPKVLPSLPVTEPVQLPASSNTTSPLSPPAPRSSLDTSLPPTEPTTAKAVATKPPAIRSRSLTTTTPQALHYAHPNTYSKTLPNRRFASERYLHVQTTLEAVKSVFAAARTPSERQRFRIEYKRLCAIFAQQRLRQRRAAIPAAWRCAPVYTRPMARRVAEAATMPGKRMLVRADSAAAPFRTVPRGCRGSGAVGGLVRNDGWLDVERV</sequence>
<evidence type="ECO:0000313" key="2">
    <source>
        <dbReference type="EMBL" id="KAF2829835.1"/>
    </source>
</evidence>
<dbReference type="Proteomes" id="UP000799424">
    <property type="component" value="Unassembled WGS sequence"/>
</dbReference>